<protein>
    <submittedName>
        <fullName evidence="5">HIT-like protein</fullName>
    </submittedName>
</protein>
<organism evidence="5 6">
    <name type="scientific">Pholiota conissans</name>
    <dbReference type="NCBI Taxonomy" id="109636"/>
    <lineage>
        <taxon>Eukaryota</taxon>
        <taxon>Fungi</taxon>
        <taxon>Dikarya</taxon>
        <taxon>Basidiomycota</taxon>
        <taxon>Agaricomycotina</taxon>
        <taxon>Agaricomycetes</taxon>
        <taxon>Agaricomycetidae</taxon>
        <taxon>Agaricales</taxon>
        <taxon>Agaricineae</taxon>
        <taxon>Strophariaceae</taxon>
        <taxon>Pholiota</taxon>
    </lineage>
</organism>
<dbReference type="PANTHER" id="PTHR46648:SF1">
    <property type="entry name" value="ADENOSINE 5'-MONOPHOSPHORAMIDASE HNT1"/>
    <property type="match status" value="1"/>
</dbReference>
<dbReference type="InterPro" id="IPR001310">
    <property type="entry name" value="Histidine_triad_HIT"/>
</dbReference>
<dbReference type="EMBL" id="MU155196">
    <property type="protein sequence ID" value="KAF9480331.1"/>
    <property type="molecule type" value="Genomic_DNA"/>
</dbReference>
<dbReference type="SUPFAM" id="SSF54197">
    <property type="entry name" value="HIT-like"/>
    <property type="match status" value="1"/>
</dbReference>
<dbReference type="PROSITE" id="PS51084">
    <property type="entry name" value="HIT_2"/>
    <property type="match status" value="1"/>
</dbReference>
<feature type="domain" description="HIT" evidence="4">
    <location>
        <begin position="10"/>
        <end position="113"/>
    </location>
</feature>
<evidence type="ECO:0000256" key="1">
    <source>
        <dbReference type="PIRSR" id="PIRSR601310-1"/>
    </source>
</evidence>
<dbReference type="OrthoDB" id="672793at2759"/>
<feature type="short sequence motif" description="Histidine triad motif" evidence="2 3">
    <location>
        <begin position="98"/>
        <end position="102"/>
    </location>
</feature>
<evidence type="ECO:0000313" key="6">
    <source>
        <dbReference type="Proteomes" id="UP000807469"/>
    </source>
</evidence>
<dbReference type="Pfam" id="PF01230">
    <property type="entry name" value="HIT"/>
    <property type="match status" value="1"/>
</dbReference>
<dbReference type="GO" id="GO:0009117">
    <property type="term" value="P:nucleotide metabolic process"/>
    <property type="evidence" value="ECO:0007669"/>
    <property type="project" value="TreeGrafter"/>
</dbReference>
<comment type="caution">
    <text evidence="5">The sequence shown here is derived from an EMBL/GenBank/DDBJ whole genome shotgun (WGS) entry which is preliminary data.</text>
</comment>
<dbReference type="GO" id="GO:0003824">
    <property type="term" value="F:catalytic activity"/>
    <property type="evidence" value="ECO:0007669"/>
    <property type="project" value="InterPro"/>
</dbReference>
<dbReference type="Proteomes" id="UP000807469">
    <property type="component" value="Unassembled WGS sequence"/>
</dbReference>
<feature type="active site" description="Tele-AMP-histidine intermediate" evidence="1">
    <location>
        <position position="100"/>
    </location>
</feature>
<proteinExistence type="predicted"/>
<sequence>MASNLSDSCIFCGIVKGSIPSAKILETEHSLAFLDISPVSEGHALVIPKYHAETILTLPDEYLSDIGPTLKKVAAATGAEQFNILQNNGELAFQHVGHVHFHVVPKPSATEGLVLTLDENWPVRAVSKEKLAETAEKMKARLA</sequence>
<reference evidence="5" key="1">
    <citation type="submission" date="2020-11" db="EMBL/GenBank/DDBJ databases">
        <authorList>
            <consortium name="DOE Joint Genome Institute"/>
            <person name="Ahrendt S."/>
            <person name="Riley R."/>
            <person name="Andreopoulos W."/>
            <person name="Labutti K."/>
            <person name="Pangilinan J."/>
            <person name="Ruiz-Duenas F.J."/>
            <person name="Barrasa J.M."/>
            <person name="Sanchez-Garcia M."/>
            <person name="Camarero S."/>
            <person name="Miyauchi S."/>
            <person name="Serrano A."/>
            <person name="Linde D."/>
            <person name="Babiker R."/>
            <person name="Drula E."/>
            <person name="Ayuso-Fernandez I."/>
            <person name="Pacheco R."/>
            <person name="Padilla G."/>
            <person name="Ferreira P."/>
            <person name="Barriuso J."/>
            <person name="Kellner H."/>
            <person name="Castanera R."/>
            <person name="Alfaro M."/>
            <person name="Ramirez L."/>
            <person name="Pisabarro A.G."/>
            <person name="Kuo A."/>
            <person name="Tritt A."/>
            <person name="Lipzen A."/>
            <person name="He G."/>
            <person name="Yan M."/>
            <person name="Ng V."/>
            <person name="Cullen D."/>
            <person name="Martin F."/>
            <person name="Rosso M.-N."/>
            <person name="Henrissat B."/>
            <person name="Hibbett D."/>
            <person name="Martinez A.T."/>
            <person name="Grigoriev I.V."/>
        </authorList>
    </citation>
    <scope>NUCLEOTIDE SEQUENCE</scope>
    <source>
        <strain evidence="5">CIRM-BRFM 674</strain>
    </source>
</reference>
<keyword evidence="6" id="KW-1185">Reference proteome</keyword>
<accession>A0A9P5Z6J1</accession>
<dbReference type="InterPro" id="IPR036265">
    <property type="entry name" value="HIT-like_sf"/>
</dbReference>
<evidence type="ECO:0000256" key="3">
    <source>
        <dbReference type="PROSITE-ProRule" id="PRU00464"/>
    </source>
</evidence>
<dbReference type="Gene3D" id="3.30.428.10">
    <property type="entry name" value="HIT-like"/>
    <property type="match status" value="1"/>
</dbReference>
<dbReference type="PROSITE" id="PS00892">
    <property type="entry name" value="HIT_1"/>
    <property type="match status" value="1"/>
</dbReference>
<dbReference type="PRINTS" id="PR00332">
    <property type="entry name" value="HISTRIAD"/>
</dbReference>
<name>A0A9P5Z6J1_9AGAR</name>
<dbReference type="InterPro" id="IPR011146">
    <property type="entry name" value="HIT-like"/>
</dbReference>
<evidence type="ECO:0000259" key="4">
    <source>
        <dbReference type="PROSITE" id="PS51084"/>
    </source>
</evidence>
<evidence type="ECO:0000313" key="5">
    <source>
        <dbReference type="EMBL" id="KAF9480331.1"/>
    </source>
</evidence>
<dbReference type="AlphaFoldDB" id="A0A9P5Z6J1"/>
<dbReference type="InterPro" id="IPR019808">
    <property type="entry name" value="Histidine_triad_CS"/>
</dbReference>
<gene>
    <name evidence="5" type="ORF">BDN70DRAFT_877702</name>
</gene>
<dbReference type="PANTHER" id="PTHR46648">
    <property type="entry name" value="HIT FAMILY PROTEIN 1"/>
    <property type="match status" value="1"/>
</dbReference>
<evidence type="ECO:0000256" key="2">
    <source>
        <dbReference type="PIRSR" id="PIRSR601310-3"/>
    </source>
</evidence>